<evidence type="ECO:0000313" key="3">
    <source>
        <dbReference type="Proteomes" id="UP000224634"/>
    </source>
</evidence>
<protein>
    <submittedName>
        <fullName evidence="2">Uncharacterized protein</fullName>
    </submittedName>
</protein>
<feature type="region of interest" description="Disordered" evidence="1">
    <location>
        <begin position="1"/>
        <end position="26"/>
    </location>
</feature>
<comment type="caution">
    <text evidence="2">The sequence shown here is derived from an EMBL/GenBank/DDBJ whole genome shotgun (WGS) entry which is preliminary data.</text>
</comment>
<organism evidence="2 3">
    <name type="scientific">Polytolypa hystricis (strain UAMH7299)</name>
    <dbReference type="NCBI Taxonomy" id="1447883"/>
    <lineage>
        <taxon>Eukaryota</taxon>
        <taxon>Fungi</taxon>
        <taxon>Dikarya</taxon>
        <taxon>Ascomycota</taxon>
        <taxon>Pezizomycotina</taxon>
        <taxon>Eurotiomycetes</taxon>
        <taxon>Eurotiomycetidae</taxon>
        <taxon>Onygenales</taxon>
        <taxon>Onygenales incertae sedis</taxon>
        <taxon>Polytolypa</taxon>
    </lineage>
</organism>
<dbReference type="AlphaFoldDB" id="A0A2B7YJW8"/>
<keyword evidence="3" id="KW-1185">Reference proteome</keyword>
<accession>A0A2B7YJW8</accession>
<evidence type="ECO:0000256" key="1">
    <source>
        <dbReference type="SAM" id="MobiDB-lite"/>
    </source>
</evidence>
<feature type="compositionally biased region" description="Low complexity" evidence="1">
    <location>
        <begin position="10"/>
        <end position="19"/>
    </location>
</feature>
<proteinExistence type="predicted"/>
<dbReference type="OrthoDB" id="3553653at2759"/>
<reference evidence="2 3" key="1">
    <citation type="submission" date="2017-10" db="EMBL/GenBank/DDBJ databases">
        <title>Comparative genomics in systemic dimorphic fungi from Ajellomycetaceae.</title>
        <authorList>
            <person name="Munoz J.F."/>
            <person name="Mcewen J.G."/>
            <person name="Clay O.K."/>
            <person name="Cuomo C.A."/>
        </authorList>
    </citation>
    <scope>NUCLEOTIDE SEQUENCE [LARGE SCALE GENOMIC DNA]</scope>
    <source>
        <strain evidence="2 3">UAMH7299</strain>
    </source>
</reference>
<dbReference type="EMBL" id="PDNA01000037">
    <property type="protein sequence ID" value="PGH21349.1"/>
    <property type="molecule type" value="Genomic_DNA"/>
</dbReference>
<gene>
    <name evidence="2" type="ORF">AJ80_03400</name>
</gene>
<sequence length="688" mass="75788">MAPAAPAPAEPTITTPPNARRNDKSDFGTEVVTGTFGPDVKTFTLHHGVRVSPADHAGDMRIELANDSLISLLVSVAKKNTDCPAPTPKPERKTELVKRTNELDLGGDDSSVGSVKRISIPEKRSPPVLENLDIGKCTLDRVRELLELMNQPGAAVNQLIVAGRDIAIPALADSIAERAEQLFALAQYQVVLIPLRENGRRMFATALTAYVLVRTLELGELTRETIVRAKNFNRQASNGRNCGKNEDAAACPDANCRGDPVTNKCLVEPNKGCECYPIGIIKDGLSFDPKFLAKQQEVLRPFAPAPESKNKPPKCNGLGTSTYAETRAIADAAKEFCGAGTIKADPKRAGLVKDYNKNSKNWIQLEMVSTKSFDMPASECVGLFKILSDGCDGNEPLFNPNNYKHGGSIEHPDGAILKITPKSGKNPICEPMPYEDKNWITRDAARFAATDLCHNHSLKHKARNRLTATTTVEKLYKIEMGILWTKDGDLNERECIDNFVKIAADGCAGNDPKNNPSNRKFRSTFLNDDGILFAIGPRSKLAEYPPNGKDRDGKVIEPKCDKLVSWKPKREEPLGEKTINAYCVDGKDYGVGIRNHYDIPLFGTRITTKEVDAEKTYQQGERVCRHGDKFRGKINAKECKEALKKISNRCLETQLFTKSNFVYNCVQYNVQIVNLDGKCKTEPGARCI</sequence>
<evidence type="ECO:0000313" key="2">
    <source>
        <dbReference type="EMBL" id="PGH21349.1"/>
    </source>
</evidence>
<name>A0A2B7YJW8_POLH7</name>
<dbReference type="Proteomes" id="UP000224634">
    <property type="component" value="Unassembled WGS sequence"/>
</dbReference>
<dbReference type="Pfam" id="PF18647">
    <property type="entry name" value="Fungal_lectin_2"/>
    <property type="match status" value="1"/>
</dbReference>